<comment type="caution">
    <text evidence="2">The sequence shown here is derived from an EMBL/GenBank/DDBJ whole genome shotgun (WGS) entry which is preliminary data.</text>
</comment>
<name>A0AAN8V8S5_9MAGN</name>
<gene>
    <name evidence="2" type="ORF">RJ641_007315</name>
</gene>
<sequence length="165" mass="17708">MEAPESKRAKQRKPQSPTKNYMAETPHMEMTVSVNLPGLHSIVMKDVGSGGVGTSKAPSSICVTTFMQNTEAVNIDLDSDGHAFEPFWGNISFGAPNICYGSSLVGLQKFGQSKITNFCGEKVIKKYILGLDVAMYDLGAAFFVHIAQPSCSSKGNLHPLMPPGP</sequence>
<feature type="region of interest" description="Disordered" evidence="1">
    <location>
        <begin position="1"/>
        <end position="24"/>
    </location>
</feature>
<keyword evidence="3" id="KW-1185">Reference proteome</keyword>
<dbReference type="AlphaFoldDB" id="A0AAN8V8S5"/>
<dbReference type="Proteomes" id="UP001370490">
    <property type="component" value="Unassembled WGS sequence"/>
</dbReference>
<reference evidence="2 3" key="1">
    <citation type="submission" date="2023-12" db="EMBL/GenBank/DDBJ databases">
        <title>A high-quality genome assembly for Dillenia turbinata (Dilleniales).</title>
        <authorList>
            <person name="Chanderbali A."/>
        </authorList>
    </citation>
    <scope>NUCLEOTIDE SEQUENCE [LARGE SCALE GENOMIC DNA]</scope>
    <source>
        <strain evidence="2">LSX21</strain>
        <tissue evidence="2">Leaf</tissue>
    </source>
</reference>
<proteinExistence type="predicted"/>
<evidence type="ECO:0000313" key="3">
    <source>
        <dbReference type="Proteomes" id="UP001370490"/>
    </source>
</evidence>
<dbReference type="EMBL" id="JBAMMX010000015">
    <property type="protein sequence ID" value="KAK6925596.1"/>
    <property type="molecule type" value="Genomic_DNA"/>
</dbReference>
<evidence type="ECO:0000313" key="2">
    <source>
        <dbReference type="EMBL" id="KAK6925596.1"/>
    </source>
</evidence>
<protein>
    <submittedName>
        <fullName evidence="2">Uncharacterized protein</fullName>
    </submittedName>
</protein>
<organism evidence="2 3">
    <name type="scientific">Dillenia turbinata</name>
    <dbReference type="NCBI Taxonomy" id="194707"/>
    <lineage>
        <taxon>Eukaryota</taxon>
        <taxon>Viridiplantae</taxon>
        <taxon>Streptophyta</taxon>
        <taxon>Embryophyta</taxon>
        <taxon>Tracheophyta</taxon>
        <taxon>Spermatophyta</taxon>
        <taxon>Magnoliopsida</taxon>
        <taxon>eudicotyledons</taxon>
        <taxon>Gunneridae</taxon>
        <taxon>Pentapetalae</taxon>
        <taxon>Dilleniales</taxon>
        <taxon>Dilleniaceae</taxon>
        <taxon>Dillenia</taxon>
    </lineage>
</organism>
<evidence type="ECO:0000256" key="1">
    <source>
        <dbReference type="SAM" id="MobiDB-lite"/>
    </source>
</evidence>
<accession>A0AAN8V8S5</accession>